<dbReference type="EMBL" id="JAGMUU010000004">
    <property type="protein sequence ID" value="KAH7155557.1"/>
    <property type="molecule type" value="Genomic_DNA"/>
</dbReference>
<sequence>MCKSRQMLASSWCFLLETIKGLPKFSFSRLLLTCIKLLPAFSPLEVIPPLLSRRVLDQKFAKPKWFDQRSAQQVKEVHDSDFITCEVFLLRDDALVSWVG</sequence>
<protein>
    <submittedName>
        <fullName evidence="1">Uncharacterized protein</fullName>
    </submittedName>
</protein>
<comment type="caution">
    <text evidence="1">The sequence shown here is derived from an EMBL/GenBank/DDBJ whole genome shotgun (WGS) entry which is preliminary data.</text>
</comment>
<proteinExistence type="predicted"/>
<organism evidence="1 2">
    <name type="scientific">Dactylonectria estremocensis</name>
    <dbReference type="NCBI Taxonomy" id="1079267"/>
    <lineage>
        <taxon>Eukaryota</taxon>
        <taxon>Fungi</taxon>
        <taxon>Dikarya</taxon>
        <taxon>Ascomycota</taxon>
        <taxon>Pezizomycotina</taxon>
        <taxon>Sordariomycetes</taxon>
        <taxon>Hypocreomycetidae</taxon>
        <taxon>Hypocreales</taxon>
        <taxon>Nectriaceae</taxon>
        <taxon>Dactylonectria</taxon>
    </lineage>
</organism>
<evidence type="ECO:0000313" key="2">
    <source>
        <dbReference type="Proteomes" id="UP000717696"/>
    </source>
</evidence>
<dbReference type="Proteomes" id="UP000717696">
    <property type="component" value="Unassembled WGS sequence"/>
</dbReference>
<evidence type="ECO:0000313" key="1">
    <source>
        <dbReference type="EMBL" id="KAH7155557.1"/>
    </source>
</evidence>
<keyword evidence="2" id="KW-1185">Reference proteome</keyword>
<accession>A0A9P9F850</accession>
<gene>
    <name evidence="1" type="ORF">B0J13DRAFT_228545</name>
</gene>
<dbReference type="AlphaFoldDB" id="A0A9P9F850"/>
<reference evidence="1" key="1">
    <citation type="journal article" date="2021" name="Nat. Commun.">
        <title>Genetic determinants of endophytism in the Arabidopsis root mycobiome.</title>
        <authorList>
            <person name="Mesny F."/>
            <person name="Miyauchi S."/>
            <person name="Thiergart T."/>
            <person name="Pickel B."/>
            <person name="Atanasova L."/>
            <person name="Karlsson M."/>
            <person name="Huettel B."/>
            <person name="Barry K.W."/>
            <person name="Haridas S."/>
            <person name="Chen C."/>
            <person name="Bauer D."/>
            <person name="Andreopoulos W."/>
            <person name="Pangilinan J."/>
            <person name="LaButti K."/>
            <person name="Riley R."/>
            <person name="Lipzen A."/>
            <person name="Clum A."/>
            <person name="Drula E."/>
            <person name="Henrissat B."/>
            <person name="Kohler A."/>
            <person name="Grigoriev I.V."/>
            <person name="Martin F.M."/>
            <person name="Hacquard S."/>
        </authorList>
    </citation>
    <scope>NUCLEOTIDE SEQUENCE</scope>
    <source>
        <strain evidence="1">MPI-CAGE-AT-0021</strain>
    </source>
</reference>
<name>A0A9P9F850_9HYPO</name>